<dbReference type="EMBL" id="JAFIWB010000010">
    <property type="protein sequence ID" value="MBN6102760.1"/>
    <property type="molecule type" value="Genomic_DNA"/>
</dbReference>
<dbReference type="RefSeq" id="WP_206229786.1">
    <property type="nucleotide sequence ID" value="NZ_JAFIWB010000010.1"/>
</dbReference>
<comment type="caution">
    <text evidence="1">The sequence shown here is derived from an EMBL/GenBank/DDBJ whole genome shotgun (WGS) entry which is preliminary data.</text>
</comment>
<name>A0ABS3B593_9XANT</name>
<keyword evidence="2" id="KW-1185">Reference proteome</keyword>
<dbReference type="Proteomes" id="UP000695802">
    <property type="component" value="Unassembled WGS sequence"/>
</dbReference>
<protein>
    <recommendedName>
        <fullName evidence="3">BACK domain-containing protein</fullName>
    </recommendedName>
</protein>
<accession>A0ABS3B593</accession>
<evidence type="ECO:0000313" key="2">
    <source>
        <dbReference type="Proteomes" id="UP000695802"/>
    </source>
</evidence>
<reference evidence="1 2" key="1">
    <citation type="submission" date="2021-02" db="EMBL/GenBank/DDBJ databases">
        <title>Taxonomically Unique Crown Gall-Associated Xanthomonas Stains Have Deficiency in Virulence Repertories.</title>
        <authorList>
            <person name="Mafakheri H."/>
            <person name="Taghavi S.M."/>
            <person name="Dimkic I."/>
            <person name="Nemanja K."/>
            <person name="Osdaghi E."/>
        </authorList>
    </citation>
    <scope>NUCLEOTIDE SEQUENCE [LARGE SCALE GENOMIC DNA]</scope>
    <source>
        <strain evidence="1 2">FX4</strain>
    </source>
</reference>
<evidence type="ECO:0008006" key="3">
    <source>
        <dbReference type="Google" id="ProtNLM"/>
    </source>
</evidence>
<organism evidence="1 2">
    <name type="scientific">Xanthomonas bonasiae</name>
    <dbReference type="NCBI Taxonomy" id="2810351"/>
    <lineage>
        <taxon>Bacteria</taxon>
        <taxon>Pseudomonadati</taxon>
        <taxon>Pseudomonadota</taxon>
        <taxon>Gammaproteobacteria</taxon>
        <taxon>Lysobacterales</taxon>
        <taxon>Lysobacteraceae</taxon>
        <taxon>Xanthomonas</taxon>
    </lineage>
</organism>
<gene>
    <name evidence="1" type="ORF">JR064_11330</name>
</gene>
<evidence type="ECO:0000313" key="1">
    <source>
        <dbReference type="EMBL" id="MBN6102760.1"/>
    </source>
</evidence>
<sequence>MPINKNDCRGDANKARIVREYTLLAIGRFAIAPGATIEGCCGELSDEQIVFTYTSNTRPTDAGQFSVGKDCAEQFLQRIGQVMPEAFTPFAAPQGAPSPGTGSSSSAAGLSAASIDPLNKEVYRAILLWCSLKQQIPQYSTARILEQIARDPAKKIEDKQVYELFKVIATYRKSLAELVQAASSSHKLKALSFPLLDAMASKNWIGLP</sequence>
<proteinExistence type="predicted"/>